<reference evidence="2 3" key="1">
    <citation type="submission" date="2020-06" db="EMBL/GenBank/DDBJ databases">
        <authorList>
            <person name="Li R."/>
            <person name="Bekaert M."/>
        </authorList>
    </citation>
    <scope>NUCLEOTIDE SEQUENCE [LARGE SCALE GENOMIC DNA]</scope>
    <source>
        <strain evidence="3">wild</strain>
    </source>
</reference>
<keyword evidence="3" id="KW-1185">Reference proteome</keyword>
<proteinExistence type="predicted"/>
<dbReference type="AlphaFoldDB" id="A0A6J8AWM9"/>
<feature type="region of interest" description="Disordered" evidence="1">
    <location>
        <begin position="409"/>
        <end position="438"/>
    </location>
</feature>
<dbReference type="Proteomes" id="UP000507470">
    <property type="component" value="Unassembled WGS sequence"/>
</dbReference>
<protein>
    <submittedName>
        <fullName evidence="2">Uncharacterized protein</fullName>
    </submittedName>
</protein>
<dbReference type="OrthoDB" id="6110709at2759"/>
<evidence type="ECO:0000313" key="3">
    <source>
        <dbReference type="Proteomes" id="UP000507470"/>
    </source>
</evidence>
<evidence type="ECO:0000256" key="1">
    <source>
        <dbReference type="SAM" id="MobiDB-lite"/>
    </source>
</evidence>
<dbReference type="EMBL" id="CACVKT020002042">
    <property type="protein sequence ID" value="CAC5374649.1"/>
    <property type="molecule type" value="Genomic_DNA"/>
</dbReference>
<evidence type="ECO:0000313" key="2">
    <source>
        <dbReference type="EMBL" id="CAC5374649.1"/>
    </source>
</evidence>
<feature type="compositionally biased region" description="Basic and acidic residues" evidence="1">
    <location>
        <begin position="428"/>
        <end position="438"/>
    </location>
</feature>
<sequence length="438" mass="50586">MERKKDDEATPSCGDHVKKLLAKQFGKNNKPIKFKLKQSDTERGCVKIKLNDESSSFKLSVDFKNSKMDMVYDNFKRQNSMKTCRRNSSCGIKQTNQSRPVSIEQSTEINHNTDFSTEINSKTTDMTYTKEHEFQTSTEKEQQLDTKSCMMIDNNSICYTQLKCKRKEIEKQYGSTVLVGTPERWYTLNAAVTTYTNSEYNVSSSLFVNIERTPEHNSATFWHPVDKLDNEKIVELCHGALIKTNTSISSDLFKNLDDVSTNASLSTNSGNHMSDQNKIETENKRTTLVQKELTASNYSQTSENNSEIKFEQAQAIQEEGCRRKKVTSKVKGQTRHAPQKPFYIITTQDEEVVRQLLLDFPLHDFVRKETNHFFRNEHKMHFTRPSVPIPSMHPLLPYKLRYLDEVEPSEHHVIETSSAPTEPESQDSDLHNEEEYFI</sequence>
<gene>
    <name evidence="2" type="ORF">MCOR_11955</name>
</gene>
<organism evidence="2 3">
    <name type="scientific">Mytilus coruscus</name>
    <name type="common">Sea mussel</name>
    <dbReference type="NCBI Taxonomy" id="42192"/>
    <lineage>
        <taxon>Eukaryota</taxon>
        <taxon>Metazoa</taxon>
        <taxon>Spiralia</taxon>
        <taxon>Lophotrochozoa</taxon>
        <taxon>Mollusca</taxon>
        <taxon>Bivalvia</taxon>
        <taxon>Autobranchia</taxon>
        <taxon>Pteriomorphia</taxon>
        <taxon>Mytilida</taxon>
        <taxon>Mytiloidea</taxon>
        <taxon>Mytilidae</taxon>
        <taxon>Mytilinae</taxon>
        <taxon>Mytilus</taxon>
    </lineage>
</organism>
<name>A0A6J8AWM9_MYTCO</name>
<accession>A0A6J8AWM9</accession>